<evidence type="ECO:0000256" key="1">
    <source>
        <dbReference type="SAM" id="MobiDB-lite"/>
    </source>
</evidence>
<gene>
    <name evidence="2" type="ORF">KQX54_001614</name>
</gene>
<feature type="region of interest" description="Disordered" evidence="1">
    <location>
        <begin position="90"/>
        <end position="109"/>
    </location>
</feature>
<reference evidence="2 3" key="1">
    <citation type="journal article" date="2021" name="J. Hered.">
        <title>A chromosome-level genome assembly of the parasitoid wasp, Cotesia glomerata (Hymenoptera: Braconidae).</title>
        <authorList>
            <person name="Pinto B.J."/>
            <person name="Weis J.J."/>
            <person name="Gamble T."/>
            <person name="Ode P.J."/>
            <person name="Paul R."/>
            <person name="Zaspel J.M."/>
        </authorList>
    </citation>
    <scope>NUCLEOTIDE SEQUENCE [LARGE SCALE GENOMIC DNA]</scope>
    <source>
        <strain evidence="2">CgM1</strain>
    </source>
</reference>
<dbReference type="AlphaFoldDB" id="A0AAV7IKY0"/>
<dbReference type="Proteomes" id="UP000826195">
    <property type="component" value="Unassembled WGS sequence"/>
</dbReference>
<dbReference type="EMBL" id="JAHXZJ010001121">
    <property type="protein sequence ID" value="KAH0553335.1"/>
    <property type="molecule type" value="Genomic_DNA"/>
</dbReference>
<name>A0AAV7IKY0_COTGL</name>
<sequence length="109" mass="12770">MSITHGDTNREGTRKHTRAIEIQTVSIKMRNKIIQVKLQKISAMETFINSIRSDEKKCIFYTSLHFEQIQALHRFLSPACENLEYWGSRESKHENSENNSKYKFTNCSS</sequence>
<organism evidence="2 3">
    <name type="scientific">Cotesia glomerata</name>
    <name type="common">Lepidopteran parasitic wasp</name>
    <name type="synonym">Apanteles glomeratus</name>
    <dbReference type="NCBI Taxonomy" id="32391"/>
    <lineage>
        <taxon>Eukaryota</taxon>
        <taxon>Metazoa</taxon>
        <taxon>Ecdysozoa</taxon>
        <taxon>Arthropoda</taxon>
        <taxon>Hexapoda</taxon>
        <taxon>Insecta</taxon>
        <taxon>Pterygota</taxon>
        <taxon>Neoptera</taxon>
        <taxon>Endopterygota</taxon>
        <taxon>Hymenoptera</taxon>
        <taxon>Apocrita</taxon>
        <taxon>Ichneumonoidea</taxon>
        <taxon>Braconidae</taxon>
        <taxon>Microgastrinae</taxon>
        <taxon>Cotesia</taxon>
    </lineage>
</organism>
<protein>
    <submittedName>
        <fullName evidence="2">Uncharacterized protein</fullName>
    </submittedName>
</protein>
<keyword evidence="3" id="KW-1185">Reference proteome</keyword>
<comment type="caution">
    <text evidence="2">The sequence shown here is derived from an EMBL/GenBank/DDBJ whole genome shotgun (WGS) entry which is preliminary data.</text>
</comment>
<feature type="compositionally biased region" description="Polar residues" evidence="1">
    <location>
        <begin position="97"/>
        <end position="109"/>
    </location>
</feature>
<proteinExistence type="predicted"/>
<evidence type="ECO:0000313" key="2">
    <source>
        <dbReference type="EMBL" id="KAH0553335.1"/>
    </source>
</evidence>
<accession>A0AAV7IKY0</accession>
<evidence type="ECO:0000313" key="3">
    <source>
        <dbReference type="Proteomes" id="UP000826195"/>
    </source>
</evidence>